<evidence type="ECO:0000313" key="6">
    <source>
        <dbReference type="Proteomes" id="UP001143463"/>
    </source>
</evidence>
<dbReference type="InterPro" id="IPR016032">
    <property type="entry name" value="Sig_transdc_resp-reg_C-effctor"/>
</dbReference>
<dbReference type="SUPFAM" id="SSF46894">
    <property type="entry name" value="C-terminal effector domain of the bipartite response regulators"/>
    <property type="match status" value="1"/>
</dbReference>
<name>A0A9W6L429_9PSEU</name>
<feature type="domain" description="HTH luxR-type" evidence="4">
    <location>
        <begin position="35"/>
        <end position="100"/>
    </location>
</feature>
<dbReference type="GO" id="GO:0003677">
    <property type="term" value="F:DNA binding"/>
    <property type="evidence" value="ECO:0007669"/>
    <property type="project" value="UniProtKB-KW"/>
</dbReference>
<proteinExistence type="predicted"/>
<dbReference type="RefSeq" id="WP_051737683.1">
    <property type="nucleotide sequence ID" value="NZ_BAAAUZ010000073.1"/>
</dbReference>
<evidence type="ECO:0000259" key="4">
    <source>
        <dbReference type="PROSITE" id="PS50043"/>
    </source>
</evidence>
<reference evidence="5" key="2">
    <citation type="submission" date="2023-01" db="EMBL/GenBank/DDBJ databases">
        <authorList>
            <person name="Sun Q."/>
            <person name="Evtushenko L."/>
        </authorList>
    </citation>
    <scope>NUCLEOTIDE SEQUENCE</scope>
    <source>
        <strain evidence="5">VKM Ac-1069</strain>
    </source>
</reference>
<keyword evidence="1" id="KW-0805">Transcription regulation</keyword>
<protein>
    <recommendedName>
        <fullName evidence="4">HTH luxR-type domain-containing protein</fullName>
    </recommendedName>
</protein>
<evidence type="ECO:0000256" key="3">
    <source>
        <dbReference type="ARBA" id="ARBA00023163"/>
    </source>
</evidence>
<evidence type="ECO:0000313" key="5">
    <source>
        <dbReference type="EMBL" id="GLL12663.1"/>
    </source>
</evidence>
<keyword evidence="2" id="KW-0238">DNA-binding</keyword>
<evidence type="ECO:0000256" key="1">
    <source>
        <dbReference type="ARBA" id="ARBA00023015"/>
    </source>
</evidence>
<dbReference type="Proteomes" id="UP001143463">
    <property type="component" value="Unassembled WGS sequence"/>
</dbReference>
<dbReference type="Gene3D" id="1.10.10.10">
    <property type="entry name" value="Winged helix-like DNA-binding domain superfamily/Winged helix DNA-binding domain"/>
    <property type="match status" value="1"/>
</dbReference>
<dbReference type="PROSITE" id="PS50043">
    <property type="entry name" value="HTH_LUXR_2"/>
    <property type="match status" value="1"/>
</dbReference>
<dbReference type="PANTHER" id="PTHR44688">
    <property type="entry name" value="DNA-BINDING TRANSCRIPTIONAL ACTIVATOR DEVR_DOSR"/>
    <property type="match status" value="1"/>
</dbReference>
<dbReference type="PANTHER" id="PTHR44688:SF16">
    <property type="entry name" value="DNA-BINDING TRANSCRIPTIONAL ACTIVATOR DEVR_DOSR"/>
    <property type="match status" value="1"/>
</dbReference>
<keyword evidence="6" id="KW-1185">Reference proteome</keyword>
<gene>
    <name evidence="5" type="ORF">GCM10017577_38040</name>
</gene>
<dbReference type="PRINTS" id="PR00038">
    <property type="entry name" value="HTHLUXR"/>
</dbReference>
<dbReference type="GO" id="GO:0006355">
    <property type="term" value="P:regulation of DNA-templated transcription"/>
    <property type="evidence" value="ECO:0007669"/>
    <property type="project" value="InterPro"/>
</dbReference>
<comment type="caution">
    <text evidence="5">The sequence shown here is derived from an EMBL/GenBank/DDBJ whole genome shotgun (WGS) entry which is preliminary data.</text>
</comment>
<evidence type="ECO:0000256" key="2">
    <source>
        <dbReference type="ARBA" id="ARBA00023125"/>
    </source>
</evidence>
<dbReference type="SMART" id="SM00421">
    <property type="entry name" value="HTH_LUXR"/>
    <property type="match status" value="1"/>
</dbReference>
<dbReference type="Pfam" id="PF00196">
    <property type="entry name" value="GerE"/>
    <property type="match status" value="1"/>
</dbReference>
<dbReference type="InterPro" id="IPR036388">
    <property type="entry name" value="WH-like_DNA-bd_sf"/>
</dbReference>
<dbReference type="EMBL" id="BSFQ01000015">
    <property type="protein sequence ID" value="GLL12663.1"/>
    <property type="molecule type" value="Genomic_DNA"/>
</dbReference>
<dbReference type="InterPro" id="IPR000792">
    <property type="entry name" value="Tscrpt_reg_LuxR_C"/>
</dbReference>
<reference evidence="5" key="1">
    <citation type="journal article" date="2014" name="Int. J. Syst. Evol. Microbiol.">
        <title>Complete genome sequence of Corynebacterium casei LMG S-19264T (=DSM 44701T), isolated from a smear-ripened cheese.</title>
        <authorList>
            <consortium name="US DOE Joint Genome Institute (JGI-PGF)"/>
            <person name="Walter F."/>
            <person name="Albersmeier A."/>
            <person name="Kalinowski J."/>
            <person name="Ruckert C."/>
        </authorList>
    </citation>
    <scope>NUCLEOTIDE SEQUENCE</scope>
    <source>
        <strain evidence="5">VKM Ac-1069</strain>
    </source>
</reference>
<accession>A0A9W6L429</accession>
<keyword evidence="3" id="KW-0804">Transcription</keyword>
<organism evidence="5 6">
    <name type="scientific">Pseudonocardia halophobica</name>
    <dbReference type="NCBI Taxonomy" id="29401"/>
    <lineage>
        <taxon>Bacteria</taxon>
        <taxon>Bacillati</taxon>
        <taxon>Actinomycetota</taxon>
        <taxon>Actinomycetes</taxon>
        <taxon>Pseudonocardiales</taxon>
        <taxon>Pseudonocardiaceae</taxon>
        <taxon>Pseudonocardia</taxon>
    </lineage>
</organism>
<sequence>MFARLRRAATQEPALRGRLTGLQARLVEIVTPGRPATGAPALSAREIDVLAHTALGLRNGETAVLLGVSAETVKSYLRSAMTKLDAHTRHEAVLRAREGGAIP</sequence>
<dbReference type="CDD" id="cd06170">
    <property type="entry name" value="LuxR_C_like"/>
    <property type="match status" value="1"/>
</dbReference>
<dbReference type="AlphaFoldDB" id="A0A9W6L429"/>